<protein>
    <submittedName>
        <fullName evidence="1">Uncharacterized protein</fullName>
    </submittedName>
</protein>
<dbReference type="Proteomes" id="UP000728032">
    <property type="component" value="Unassembled WGS sequence"/>
</dbReference>
<organism evidence="1">
    <name type="scientific">Oppiella nova</name>
    <dbReference type="NCBI Taxonomy" id="334625"/>
    <lineage>
        <taxon>Eukaryota</taxon>
        <taxon>Metazoa</taxon>
        <taxon>Ecdysozoa</taxon>
        <taxon>Arthropoda</taxon>
        <taxon>Chelicerata</taxon>
        <taxon>Arachnida</taxon>
        <taxon>Acari</taxon>
        <taxon>Acariformes</taxon>
        <taxon>Sarcoptiformes</taxon>
        <taxon>Oribatida</taxon>
        <taxon>Brachypylina</taxon>
        <taxon>Oppioidea</taxon>
        <taxon>Oppiidae</taxon>
        <taxon>Oppiella</taxon>
    </lineage>
</organism>
<dbReference type="EMBL" id="CAJPVJ010052988">
    <property type="protein sequence ID" value="CAG2183323.1"/>
    <property type="molecule type" value="Genomic_DNA"/>
</dbReference>
<dbReference type="AlphaFoldDB" id="A0A7R9MVW3"/>
<dbReference type="EMBL" id="OC967813">
    <property type="protein sequence ID" value="CAD7666230.1"/>
    <property type="molecule type" value="Genomic_DNA"/>
</dbReference>
<evidence type="ECO:0000313" key="2">
    <source>
        <dbReference type="Proteomes" id="UP000728032"/>
    </source>
</evidence>
<keyword evidence="2" id="KW-1185">Reference proteome</keyword>
<name>A0A7R9MVW3_9ACAR</name>
<sequence length="51" mass="5747">MSRRFLSYQTLRTSLVSTGGETYSFPTLKTAHYISTMASVRRTRSRTTGSP</sequence>
<gene>
    <name evidence="1" type="ORF">ONB1V03_LOCUS22744</name>
</gene>
<accession>A0A7R9MVW3</accession>
<evidence type="ECO:0000313" key="1">
    <source>
        <dbReference type="EMBL" id="CAD7666230.1"/>
    </source>
</evidence>
<reference evidence="1" key="1">
    <citation type="submission" date="2020-11" db="EMBL/GenBank/DDBJ databases">
        <authorList>
            <person name="Tran Van P."/>
        </authorList>
    </citation>
    <scope>NUCLEOTIDE SEQUENCE</scope>
</reference>
<proteinExistence type="predicted"/>